<evidence type="ECO:0000313" key="12">
    <source>
        <dbReference type="Proteomes" id="UP000494040"/>
    </source>
</evidence>
<keyword evidence="12" id="KW-1185">Reference proteome</keyword>
<dbReference type="PANTHER" id="PTHR21064">
    <property type="entry name" value="AMINOGLYCOSIDE PHOSPHOTRANSFERASE DOMAIN-CONTAINING PROTEIN-RELATED"/>
    <property type="match status" value="1"/>
</dbReference>
<dbReference type="RefSeq" id="XP_014259322.1">
    <property type="nucleotide sequence ID" value="XM_014403836.2"/>
</dbReference>
<dbReference type="GeneID" id="112126109"/>
<evidence type="ECO:0000259" key="10">
    <source>
        <dbReference type="Pfam" id="PF01636"/>
    </source>
</evidence>
<evidence type="ECO:0000256" key="9">
    <source>
        <dbReference type="ARBA" id="ARBA00040505"/>
    </source>
</evidence>
<dbReference type="GO" id="GO:0005737">
    <property type="term" value="C:cytoplasm"/>
    <property type="evidence" value="ECO:0007669"/>
    <property type="project" value="UniProtKB-SubCell"/>
</dbReference>
<dbReference type="GO" id="GO:0047992">
    <property type="term" value="F:hydroxylysine kinase activity"/>
    <property type="evidence" value="ECO:0007669"/>
    <property type="project" value="UniProtKB-EC"/>
</dbReference>
<keyword evidence="5" id="KW-0418">Kinase</keyword>
<reference evidence="11" key="1">
    <citation type="submission" date="2022-01" db="UniProtKB">
        <authorList>
            <consortium name="EnsemblMetazoa"/>
        </authorList>
    </citation>
    <scope>IDENTIFICATION</scope>
</reference>
<keyword evidence="4" id="KW-0808">Transferase</keyword>
<dbReference type="EnsemblMetazoa" id="XM_014403834.2">
    <property type="protein sequence ID" value="XP_014259320.1"/>
    <property type="gene ID" value="LOC112126109"/>
</dbReference>
<sequence length="356" mass="40211">MSDSENMVSPTLTQEQVFSLMEQQYGLNVKSCVQLDGYDDKNYRIQVDDDLDSSKNLFIEKLHPHGYVLKILNSLDSQNKLMIEGQNGMMFHLVSNDFRVPTPEKNVSGEFYSFHTFGDGKSGDAGTVHIVRLLKYQIGTKLNDVNPCHEIYFNVGVLTAKIDTCLSTFHHPGFENLNSNWALYNAPMIMKHINVVTDSKRRQIVEQHITDFKNDVLAAMPQLEKGIIHGDINEHNILVEGTEISALLDFGDANCAPYLFEAAIAICYILVHSSDISYGKSFLSGYNRFRVMPELEKKILRTCVCTRLCQSLVLGAYSGLKDPTNKYILSSQKTGWPILEKLSAISNEELINLWNQ</sequence>
<evidence type="ECO:0000256" key="3">
    <source>
        <dbReference type="ARBA" id="ARBA00022490"/>
    </source>
</evidence>
<dbReference type="InterPro" id="IPR050249">
    <property type="entry name" value="Pseudomonas-type_ThrB"/>
</dbReference>
<dbReference type="EC" id="2.7.1.81" evidence="8"/>
<dbReference type="KEGG" id="clec:112126109"/>
<comment type="subcellular location">
    <subcellularLocation>
        <location evidence="1">Cytoplasm</location>
    </subcellularLocation>
</comment>
<dbReference type="EnsemblMetazoa" id="XM_014403835.2">
    <property type="protein sequence ID" value="XP_014259321.1"/>
    <property type="gene ID" value="LOC112126109"/>
</dbReference>
<name>A0A8I6SCP2_CIMLE</name>
<dbReference type="RefSeq" id="XP_014259321.1">
    <property type="nucleotide sequence ID" value="XM_014403835.2"/>
</dbReference>
<evidence type="ECO:0000256" key="5">
    <source>
        <dbReference type="ARBA" id="ARBA00022777"/>
    </source>
</evidence>
<dbReference type="RefSeq" id="XP_014259320.1">
    <property type="nucleotide sequence ID" value="XM_014403834.2"/>
</dbReference>
<evidence type="ECO:0000256" key="2">
    <source>
        <dbReference type="ARBA" id="ARBA00006219"/>
    </source>
</evidence>
<dbReference type="OrthoDB" id="9973935at2759"/>
<evidence type="ECO:0000256" key="6">
    <source>
        <dbReference type="ARBA" id="ARBA00036820"/>
    </source>
</evidence>
<dbReference type="Gene3D" id="3.90.1200.10">
    <property type="match status" value="1"/>
</dbReference>
<dbReference type="Proteomes" id="UP000494040">
    <property type="component" value="Unassembled WGS sequence"/>
</dbReference>
<dbReference type="FunFam" id="3.90.1200.10:FF:000007">
    <property type="entry name" value="hydroxylysine kinase isoform X1"/>
    <property type="match status" value="1"/>
</dbReference>
<dbReference type="Gene3D" id="3.30.200.20">
    <property type="entry name" value="Phosphorylase Kinase, domain 1"/>
    <property type="match status" value="1"/>
</dbReference>
<evidence type="ECO:0000256" key="8">
    <source>
        <dbReference type="ARBA" id="ARBA00038873"/>
    </source>
</evidence>
<comment type="catalytic activity">
    <reaction evidence="6">
        <text>(5R)-5-hydroxy-L-lysine + GTP = (5R)-5-phosphooxy-L-lysine + GDP + H(+)</text>
        <dbReference type="Rhea" id="RHEA:19049"/>
        <dbReference type="ChEBI" id="CHEBI:15378"/>
        <dbReference type="ChEBI" id="CHEBI:37565"/>
        <dbReference type="ChEBI" id="CHEBI:57882"/>
        <dbReference type="ChEBI" id="CHEBI:58189"/>
        <dbReference type="ChEBI" id="CHEBI:58357"/>
        <dbReference type="EC" id="2.7.1.81"/>
    </reaction>
</comment>
<evidence type="ECO:0000256" key="7">
    <source>
        <dbReference type="ARBA" id="ARBA00037368"/>
    </source>
</evidence>
<protein>
    <recommendedName>
        <fullName evidence="9">Hydroxylysine kinase</fullName>
        <ecNumber evidence="8">2.7.1.81</ecNumber>
    </recommendedName>
</protein>
<evidence type="ECO:0000256" key="4">
    <source>
        <dbReference type="ARBA" id="ARBA00022679"/>
    </source>
</evidence>
<dbReference type="OMA" id="AAHSCQL"/>
<dbReference type="InterPro" id="IPR002575">
    <property type="entry name" value="Aminoglycoside_PTrfase"/>
</dbReference>
<comment type="similarity">
    <text evidence="2">Belongs to the aminoglycoside phosphotransferase family.</text>
</comment>
<dbReference type="InterPro" id="IPR011009">
    <property type="entry name" value="Kinase-like_dom_sf"/>
</dbReference>
<organism evidence="11 12">
    <name type="scientific">Cimex lectularius</name>
    <name type="common">Bed bug</name>
    <name type="synonym">Acanthia lectularia</name>
    <dbReference type="NCBI Taxonomy" id="79782"/>
    <lineage>
        <taxon>Eukaryota</taxon>
        <taxon>Metazoa</taxon>
        <taxon>Ecdysozoa</taxon>
        <taxon>Arthropoda</taxon>
        <taxon>Hexapoda</taxon>
        <taxon>Insecta</taxon>
        <taxon>Pterygota</taxon>
        <taxon>Neoptera</taxon>
        <taxon>Paraneoptera</taxon>
        <taxon>Hemiptera</taxon>
        <taxon>Heteroptera</taxon>
        <taxon>Panheteroptera</taxon>
        <taxon>Cimicomorpha</taxon>
        <taxon>Cimicidae</taxon>
        <taxon>Cimex</taxon>
    </lineage>
</organism>
<proteinExistence type="inferred from homology"/>
<comment type="function">
    <text evidence="7">Catalyzes the GTP-dependent phosphorylation of 5-hydroxy-L-lysine.</text>
</comment>
<dbReference type="SUPFAM" id="SSF56112">
    <property type="entry name" value="Protein kinase-like (PK-like)"/>
    <property type="match status" value="1"/>
</dbReference>
<evidence type="ECO:0000256" key="1">
    <source>
        <dbReference type="ARBA" id="ARBA00004496"/>
    </source>
</evidence>
<keyword evidence="3" id="KW-0963">Cytoplasm</keyword>
<dbReference type="Pfam" id="PF01636">
    <property type="entry name" value="APH"/>
    <property type="match status" value="1"/>
</dbReference>
<dbReference type="PANTHER" id="PTHR21064:SF1">
    <property type="entry name" value="HYDROXYLYSINE KINASE"/>
    <property type="match status" value="1"/>
</dbReference>
<dbReference type="AlphaFoldDB" id="A0A8I6SCP2"/>
<accession>A0A8I6SCP2</accession>
<feature type="domain" description="Aminoglycoside phosphotransferase" evidence="10">
    <location>
        <begin position="57"/>
        <end position="290"/>
    </location>
</feature>
<dbReference type="EnsemblMetazoa" id="XM_014403836.2">
    <property type="protein sequence ID" value="XP_014259322.1"/>
    <property type="gene ID" value="LOC112126109"/>
</dbReference>
<evidence type="ECO:0000313" key="11">
    <source>
        <dbReference type="EnsemblMetazoa" id="XP_014259321.1"/>
    </source>
</evidence>